<dbReference type="PANTHER" id="PTHR13085:SF0">
    <property type="entry name" value="SIGNAL PEPTIDASE COMPLEX SUBUNIT 2"/>
    <property type="match status" value="1"/>
</dbReference>
<protein>
    <recommendedName>
        <fullName evidence="3">Signal peptidase complex subunit 2</fullName>
    </recommendedName>
</protein>
<dbReference type="InterPro" id="IPR009582">
    <property type="entry name" value="Spc2/SPCS2"/>
</dbReference>
<evidence type="ECO:0000256" key="6">
    <source>
        <dbReference type="ARBA" id="ARBA00022989"/>
    </source>
</evidence>
<evidence type="ECO:0000256" key="2">
    <source>
        <dbReference type="ARBA" id="ARBA00007324"/>
    </source>
</evidence>
<evidence type="ECO:0000256" key="4">
    <source>
        <dbReference type="ARBA" id="ARBA00022692"/>
    </source>
</evidence>
<dbReference type="Pfam" id="PF06703">
    <property type="entry name" value="SPC25"/>
    <property type="match status" value="1"/>
</dbReference>
<sequence length="148" mass="16732">MIAGVLFCTDWKLGRDATKAYTGPACVTYFVLNGALACRIWAVEAGAVIVGVREGEQQITLRSSAKKHSTEYKIKVTYSAQSIGKKWEDKEITGNYMQWFNIHGYLQHKTPLAWLNVNIDVLRNAQEEMTKKDKADRIPANNDLHCVR</sequence>
<dbReference type="OrthoDB" id="29558at2759"/>
<name>A0A178Z4C0_9EURO</name>
<evidence type="ECO:0000256" key="7">
    <source>
        <dbReference type="ARBA" id="ARBA00023136"/>
    </source>
</evidence>
<dbReference type="EMBL" id="LVYI01000016">
    <property type="protein sequence ID" value="OAP54043.1"/>
    <property type="molecule type" value="Genomic_DNA"/>
</dbReference>
<comment type="subcellular location">
    <subcellularLocation>
        <location evidence="1">Endoplasmic reticulum membrane</location>
        <topology evidence="1">Multi-pass membrane protein</topology>
    </subcellularLocation>
</comment>
<dbReference type="GO" id="GO:0005787">
    <property type="term" value="C:signal peptidase complex"/>
    <property type="evidence" value="ECO:0007669"/>
    <property type="project" value="InterPro"/>
</dbReference>
<dbReference type="GO" id="GO:0006465">
    <property type="term" value="P:signal peptide processing"/>
    <property type="evidence" value="ECO:0007669"/>
    <property type="project" value="InterPro"/>
</dbReference>
<evidence type="ECO:0000256" key="5">
    <source>
        <dbReference type="ARBA" id="ARBA00022824"/>
    </source>
</evidence>
<keyword evidence="7" id="KW-0472">Membrane</keyword>
<dbReference type="STRING" id="1367422.A0A178Z4C0"/>
<keyword evidence="5" id="KW-0256">Endoplasmic reticulum</keyword>
<keyword evidence="10" id="KW-1185">Reference proteome</keyword>
<comment type="function">
    <text evidence="8">Component of the signal peptidase complex (SPC) which catalyzes the cleavage of N-terminal signal sequences from nascent proteins as they are translocated into the lumen of the endoplasmic reticulum. Enhances the enzymatic activity of SPC and facilitates the interactions between different components of the translocation site.</text>
</comment>
<reference evidence="9 10" key="1">
    <citation type="submission" date="2016-04" db="EMBL/GenBank/DDBJ databases">
        <title>Draft genome of Fonsecaea erecta CBS 125763.</title>
        <authorList>
            <person name="Weiss V.A."/>
            <person name="Vicente V.A."/>
            <person name="Raittz R.T."/>
            <person name="Moreno L.F."/>
            <person name="De Souza E.M."/>
            <person name="Pedrosa F.O."/>
            <person name="Steffens M.B."/>
            <person name="Faoro H."/>
            <person name="Tadra-Sfeir M.Z."/>
            <person name="Najafzadeh M.J."/>
            <person name="Felipe M.S."/>
            <person name="Teixeira M."/>
            <person name="Sun J."/>
            <person name="Xi L."/>
            <person name="Gomes R."/>
            <person name="De Azevedo C.M."/>
            <person name="Salgado C.G."/>
            <person name="Da Silva M.B."/>
            <person name="Nascimento M.F."/>
            <person name="Queiroz-Telles F."/>
            <person name="Attili D.S."/>
            <person name="Gorbushina A."/>
        </authorList>
    </citation>
    <scope>NUCLEOTIDE SEQUENCE [LARGE SCALE GENOMIC DNA]</scope>
    <source>
        <strain evidence="9 10">CBS 125763</strain>
    </source>
</reference>
<keyword evidence="6" id="KW-1133">Transmembrane helix</keyword>
<evidence type="ECO:0000313" key="9">
    <source>
        <dbReference type="EMBL" id="OAP54043.1"/>
    </source>
</evidence>
<evidence type="ECO:0000313" key="10">
    <source>
        <dbReference type="Proteomes" id="UP000078343"/>
    </source>
</evidence>
<comment type="similarity">
    <text evidence="2">Belongs to the SPCS2 family.</text>
</comment>
<dbReference type="RefSeq" id="XP_018687410.1">
    <property type="nucleotide sequence ID" value="XM_018843308.1"/>
</dbReference>
<proteinExistence type="inferred from homology"/>
<evidence type="ECO:0000256" key="1">
    <source>
        <dbReference type="ARBA" id="ARBA00004477"/>
    </source>
</evidence>
<comment type="caution">
    <text evidence="9">The sequence shown here is derived from an EMBL/GenBank/DDBJ whole genome shotgun (WGS) entry which is preliminary data.</text>
</comment>
<dbReference type="PANTHER" id="PTHR13085">
    <property type="entry name" value="MICROSOMAL SIGNAL PEPTIDASE 25 KDA SUBUNIT"/>
    <property type="match status" value="1"/>
</dbReference>
<keyword evidence="4" id="KW-0812">Transmembrane</keyword>
<accession>A0A178Z4C0</accession>
<dbReference type="GO" id="GO:0045047">
    <property type="term" value="P:protein targeting to ER"/>
    <property type="evidence" value="ECO:0007669"/>
    <property type="project" value="TreeGrafter"/>
</dbReference>
<evidence type="ECO:0000256" key="8">
    <source>
        <dbReference type="ARBA" id="ARBA00045608"/>
    </source>
</evidence>
<evidence type="ECO:0000256" key="3">
    <source>
        <dbReference type="ARBA" id="ARBA00017057"/>
    </source>
</evidence>
<dbReference type="Proteomes" id="UP000078343">
    <property type="component" value="Unassembled WGS sequence"/>
</dbReference>
<dbReference type="AlphaFoldDB" id="A0A178Z4C0"/>
<gene>
    <name evidence="9" type="ORF">AYL99_11803</name>
</gene>
<organism evidence="9 10">
    <name type="scientific">Fonsecaea erecta</name>
    <dbReference type="NCBI Taxonomy" id="1367422"/>
    <lineage>
        <taxon>Eukaryota</taxon>
        <taxon>Fungi</taxon>
        <taxon>Dikarya</taxon>
        <taxon>Ascomycota</taxon>
        <taxon>Pezizomycotina</taxon>
        <taxon>Eurotiomycetes</taxon>
        <taxon>Chaetothyriomycetidae</taxon>
        <taxon>Chaetothyriales</taxon>
        <taxon>Herpotrichiellaceae</taxon>
        <taxon>Fonsecaea</taxon>
    </lineage>
</organism>
<dbReference type="GeneID" id="30015971"/>